<sequence length="421" mass="48466">MALHKNRDESLESWEFRQSAWVKVDKLITMPYDFGMKSKWQYHLLILKDIYLVCSMPKAKGWDFYYTELLVFYAQYSTHQHPKFISTTIPGTAVIEHDVLTIANKCISCDEAGQKRGTEQMLEEEAELMREDNMVAKHKRIDAVDQHTLADAAEAAEHERKKEAKAAAKHQKKAKEVEHKRRQIAVAERKRITAAECERIAVAECKSKKEDLKLVKEAQRKCERSARRKHKNKEAAARLLAGDPEYRRKHEEAVRLKRKEESRIRRKKEAKLKHEQDEKSKCKWIIDFERHQLALAALDGEFAVQSVAPLMQFAPDPDISAIVWRQLDTVVVSANAGLRSKRVLFINARSQGLGAVLDIIKQRIGIGCGPDIIGIADCHFDWSATIDGWLFFTSERPSAYQLQLLFVYLPPFRDEVTDEAI</sequence>
<reference evidence="1" key="1">
    <citation type="submission" date="2022-07" db="EMBL/GenBank/DDBJ databases">
        <title>Phylogenomic reconstructions and comparative analyses of Kickxellomycotina fungi.</title>
        <authorList>
            <person name="Reynolds N.K."/>
            <person name="Stajich J.E."/>
            <person name="Barry K."/>
            <person name="Grigoriev I.V."/>
            <person name="Crous P."/>
            <person name="Smith M.E."/>
        </authorList>
    </citation>
    <scope>NUCLEOTIDE SEQUENCE</scope>
    <source>
        <strain evidence="1">CBS 190363</strain>
    </source>
</reference>
<name>A0ACC1LZ52_9FUNG</name>
<feature type="non-terminal residue" evidence="1">
    <location>
        <position position="1"/>
    </location>
</feature>
<protein>
    <submittedName>
        <fullName evidence="1">Uncharacterized protein</fullName>
    </submittedName>
</protein>
<gene>
    <name evidence="1" type="ORF">IWW38_004217</name>
</gene>
<keyword evidence="2" id="KW-1185">Reference proteome</keyword>
<organism evidence="1 2">
    <name type="scientific">Coemansia aciculifera</name>
    <dbReference type="NCBI Taxonomy" id="417176"/>
    <lineage>
        <taxon>Eukaryota</taxon>
        <taxon>Fungi</taxon>
        <taxon>Fungi incertae sedis</taxon>
        <taxon>Zoopagomycota</taxon>
        <taxon>Kickxellomycotina</taxon>
        <taxon>Kickxellomycetes</taxon>
        <taxon>Kickxellales</taxon>
        <taxon>Kickxellaceae</taxon>
        <taxon>Coemansia</taxon>
    </lineage>
</organism>
<accession>A0ACC1LZ52</accession>
<comment type="caution">
    <text evidence="1">The sequence shown here is derived from an EMBL/GenBank/DDBJ whole genome shotgun (WGS) entry which is preliminary data.</text>
</comment>
<proteinExistence type="predicted"/>
<dbReference type="EMBL" id="JANBVB010001417">
    <property type="protein sequence ID" value="KAJ2890290.1"/>
    <property type="molecule type" value="Genomic_DNA"/>
</dbReference>
<evidence type="ECO:0000313" key="1">
    <source>
        <dbReference type="EMBL" id="KAJ2890290.1"/>
    </source>
</evidence>
<evidence type="ECO:0000313" key="2">
    <source>
        <dbReference type="Proteomes" id="UP001139981"/>
    </source>
</evidence>
<dbReference type="Proteomes" id="UP001139981">
    <property type="component" value="Unassembled WGS sequence"/>
</dbReference>
<feature type="non-terminal residue" evidence="1">
    <location>
        <position position="421"/>
    </location>
</feature>